<accession>A0A378IQJ1</accession>
<keyword evidence="3" id="KW-1185">Reference proteome</keyword>
<organism evidence="2 4">
    <name type="scientific">Legionella cincinnatiensis</name>
    <dbReference type="NCBI Taxonomy" id="28085"/>
    <lineage>
        <taxon>Bacteria</taxon>
        <taxon>Pseudomonadati</taxon>
        <taxon>Pseudomonadota</taxon>
        <taxon>Gammaproteobacteria</taxon>
        <taxon>Legionellales</taxon>
        <taxon>Legionellaceae</taxon>
        <taxon>Legionella</taxon>
    </lineage>
</organism>
<dbReference type="EMBL" id="UGNX01000001">
    <property type="protein sequence ID" value="STX34284.1"/>
    <property type="molecule type" value="Genomic_DNA"/>
</dbReference>
<protein>
    <submittedName>
        <fullName evidence="2">Uncharacterized protein</fullName>
    </submittedName>
</protein>
<dbReference type="Proteomes" id="UP000255316">
    <property type="component" value="Unassembled WGS sequence"/>
</dbReference>
<dbReference type="EMBL" id="LNXX01000006">
    <property type="protein sequence ID" value="KTC92668.1"/>
    <property type="molecule type" value="Genomic_DNA"/>
</dbReference>
<evidence type="ECO:0000313" key="2">
    <source>
        <dbReference type="EMBL" id="STX34284.1"/>
    </source>
</evidence>
<sequence length="83" mass="9128">MNFVKAILIFFIEIRCAVDVYTKKIKMSCKIFCNSPRSPELICPPKFKLQDDLTGLVRAEEAQSAVSKLAAGLRDGAFCPSSG</sequence>
<reference evidence="1 3" key="1">
    <citation type="submission" date="2015-11" db="EMBL/GenBank/DDBJ databases">
        <title>Genomic analysis of 38 Legionella species identifies large and diverse effector repertoires.</title>
        <authorList>
            <person name="Burstein D."/>
            <person name="Amaro F."/>
            <person name="Zusman T."/>
            <person name="Lifshitz Z."/>
            <person name="Cohen O."/>
            <person name="Gilbert J.A."/>
            <person name="Pupko T."/>
            <person name="Shuman H.A."/>
            <person name="Segal G."/>
        </authorList>
    </citation>
    <scope>NUCLEOTIDE SEQUENCE [LARGE SCALE GENOMIC DNA]</scope>
    <source>
        <strain evidence="1 3">CDC#72-OH-14</strain>
    </source>
</reference>
<evidence type="ECO:0000313" key="1">
    <source>
        <dbReference type="EMBL" id="KTC92668.1"/>
    </source>
</evidence>
<dbReference type="AlphaFoldDB" id="A0A378IQJ1"/>
<evidence type="ECO:0000313" key="3">
    <source>
        <dbReference type="Proteomes" id="UP000054854"/>
    </source>
</evidence>
<reference evidence="2 4" key="2">
    <citation type="submission" date="2018-06" db="EMBL/GenBank/DDBJ databases">
        <authorList>
            <consortium name="Pathogen Informatics"/>
            <person name="Doyle S."/>
        </authorList>
    </citation>
    <scope>NUCLEOTIDE SEQUENCE [LARGE SCALE GENOMIC DNA]</scope>
    <source>
        <strain evidence="2 4">NCTC12438</strain>
    </source>
</reference>
<gene>
    <name evidence="1" type="ORF">Lcin_0578</name>
    <name evidence="2" type="ORF">NCTC12438_00878</name>
</gene>
<proteinExistence type="predicted"/>
<dbReference type="Proteomes" id="UP000054854">
    <property type="component" value="Unassembled WGS sequence"/>
</dbReference>
<name>A0A378IQJ1_9GAMM</name>
<evidence type="ECO:0000313" key="4">
    <source>
        <dbReference type="Proteomes" id="UP000255316"/>
    </source>
</evidence>